<evidence type="ECO:0000256" key="1">
    <source>
        <dbReference type="SAM" id="MobiDB-lite"/>
    </source>
</evidence>
<name>A0A1I7X8S8_HETBA</name>
<evidence type="ECO:0000313" key="2">
    <source>
        <dbReference type="Proteomes" id="UP000095283"/>
    </source>
</evidence>
<dbReference type="WBParaSite" id="Hba_13802">
    <property type="protein sequence ID" value="Hba_13802"/>
    <property type="gene ID" value="Hba_13802"/>
</dbReference>
<feature type="region of interest" description="Disordered" evidence="1">
    <location>
        <begin position="1"/>
        <end position="21"/>
    </location>
</feature>
<sequence length="21" mass="2204">MAQHYAEASGLVVPSEDGLMV</sequence>
<evidence type="ECO:0000313" key="3">
    <source>
        <dbReference type="WBParaSite" id="Hba_13802"/>
    </source>
</evidence>
<organism evidence="2 3">
    <name type="scientific">Heterorhabditis bacteriophora</name>
    <name type="common">Entomopathogenic nematode worm</name>
    <dbReference type="NCBI Taxonomy" id="37862"/>
    <lineage>
        <taxon>Eukaryota</taxon>
        <taxon>Metazoa</taxon>
        <taxon>Ecdysozoa</taxon>
        <taxon>Nematoda</taxon>
        <taxon>Chromadorea</taxon>
        <taxon>Rhabditida</taxon>
        <taxon>Rhabditina</taxon>
        <taxon>Rhabditomorpha</taxon>
        <taxon>Strongyloidea</taxon>
        <taxon>Heterorhabditidae</taxon>
        <taxon>Heterorhabditis</taxon>
    </lineage>
</organism>
<proteinExistence type="predicted"/>
<protein>
    <submittedName>
        <fullName evidence="3">DUF982 domain-containing protein</fullName>
    </submittedName>
</protein>
<accession>A0A1I7X8S8</accession>
<keyword evidence="2" id="KW-1185">Reference proteome</keyword>
<reference evidence="3" key="1">
    <citation type="submission" date="2016-11" db="UniProtKB">
        <authorList>
            <consortium name="WormBaseParasite"/>
        </authorList>
    </citation>
    <scope>IDENTIFICATION</scope>
</reference>
<dbReference type="AlphaFoldDB" id="A0A1I7X8S8"/>
<dbReference type="Proteomes" id="UP000095283">
    <property type="component" value="Unplaced"/>
</dbReference>